<keyword evidence="1" id="KW-0472">Membrane</keyword>
<protein>
    <submittedName>
        <fullName evidence="2">Transmembrane protein, putative</fullName>
    </submittedName>
</protein>
<evidence type="ECO:0000256" key="1">
    <source>
        <dbReference type="SAM" id="Phobius"/>
    </source>
</evidence>
<dbReference type="EMBL" id="GG662720">
    <property type="protein sequence ID" value="EWS74849.1"/>
    <property type="molecule type" value="Genomic_DNA"/>
</dbReference>
<keyword evidence="3" id="KW-1185">Reference proteome</keyword>
<keyword evidence="1 2" id="KW-0812">Transmembrane</keyword>
<dbReference type="GeneID" id="24436889"/>
<evidence type="ECO:0000313" key="3">
    <source>
        <dbReference type="Proteomes" id="UP000009168"/>
    </source>
</evidence>
<dbReference type="Proteomes" id="UP000009168">
    <property type="component" value="Unassembled WGS sequence"/>
</dbReference>
<dbReference type="KEGG" id="tet:TTHERM_000030418"/>
<organism evidence="2 3">
    <name type="scientific">Tetrahymena thermophila (strain SB210)</name>
    <dbReference type="NCBI Taxonomy" id="312017"/>
    <lineage>
        <taxon>Eukaryota</taxon>
        <taxon>Sar</taxon>
        <taxon>Alveolata</taxon>
        <taxon>Ciliophora</taxon>
        <taxon>Intramacronucleata</taxon>
        <taxon>Oligohymenophorea</taxon>
        <taxon>Hymenostomatida</taxon>
        <taxon>Tetrahymenina</taxon>
        <taxon>Tetrahymenidae</taxon>
        <taxon>Tetrahymena</taxon>
    </lineage>
</organism>
<dbReference type="AlphaFoldDB" id="W7XKF3"/>
<feature type="transmembrane region" description="Helical" evidence="1">
    <location>
        <begin position="129"/>
        <end position="147"/>
    </location>
</feature>
<name>W7XKF3_TETTS</name>
<evidence type="ECO:0000313" key="2">
    <source>
        <dbReference type="EMBL" id="EWS74849.1"/>
    </source>
</evidence>
<gene>
    <name evidence="2" type="ORF">TTHERM_000030418</name>
</gene>
<proteinExistence type="predicted"/>
<accession>W7XKF3</accession>
<reference evidence="3" key="1">
    <citation type="journal article" date="2006" name="PLoS Biol.">
        <title>Macronuclear genome sequence of the ciliate Tetrahymena thermophila, a model eukaryote.</title>
        <authorList>
            <person name="Eisen J.A."/>
            <person name="Coyne R.S."/>
            <person name="Wu M."/>
            <person name="Wu D."/>
            <person name="Thiagarajan M."/>
            <person name="Wortman J.R."/>
            <person name="Badger J.H."/>
            <person name="Ren Q."/>
            <person name="Amedeo P."/>
            <person name="Jones K.M."/>
            <person name="Tallon L.J."/>
            <person name="Delcher A.L."/>
            <person name="Salzberg S.L."/>
            <person name="Silva J.C."/>
            <person name="Haas B.J."/>
            <person name="Majoros W.H."/>
            <person name="Farzad M."/>
            <person name="Carlton J.M."/>
            <person name="Smith R.K. Jr."/>
            <person name="Garg J."/>
            <person name="Pearlman R.E."/>
            <person name="Karrer K.M."/>
            <person name="Sun L."/>
            <person name="Manning G."/>
            <person name="Elde N.C."/>
            <person name="Turkewitz A.P."/>
            <person name="Asai D.J."/>
            <person name="Wilkes D.E."/>
            <person name="Wang Y."/>
            <person name="Cai H."/>
            <person name="Collins K."/>
            <person name="Stewart B.A."/>
            <person name="Lee S.R."/>
            <person name="Wilamowska K."/>
            <person name="Weinberg Z."/>
            <person name="Ruzzo W.L."/>
            <person name="Wloga D."/>
            <person name="Gaertig J."/>
            <person name="Frankel J."/>
            <person name="Tsao C.-C."/>
            <person name="Gorovsky M.A."/>
            <person name="Keeling P.J."/>
            <person name="Waller R.F."/>
            <person name="Patron N.J."/>
            <person name="Cherry J.M."/>
            <person name="Stover N.A."/>
            <person name="Krieger C.J."/>
            <person name="del Toro C."/>
            <person name="Ryder H.F."/>
            <person name="Williamson S.C."/>
            <person name="Barbeau R.A."/>
            <person name="Hamilton E.P."/>
            <person name="Orias E."/>
        </authorList>
    </citation>
    <scope>NUCLEOTIDE SEQUENCE [LARGE SCALE GENOMIC DNA]</scope>
    <source>
        <strain evidence="3">SB210</strain>
    </source>
</reference>
<dbReference type="RefSeq" id="XP_012652562.1">
    <property type="nucleotide sequence ID" value="XM_012797108.1"/>
</dbReference>
<feature type="transmembrane region" description="Helical" evidence="1">
    <location>
        <begin position="46"/>
        <end position="66"/>
    </location>
</feature>
<sequence>MQIRQRQQIYSQICVIQKNSKELLFIRKIFAITNDNLIIVIRVGILNYYFFPFFNFTFLNLFLFFFSKLNYYYRSLFCIFILKIIKSQRYLFNLYAPRYRHEICLIKRRKKTLNQNKTKSNQNSIFNQFFINQLVSKLLCYFIYLFIQFGEKKVRITKEKLKSKQNSSRYIFREMRVFNFLNSIYSKRVIQLFEGRWGEKSVIKNLF</sequence>
<keyword evidence="1" id="KW-1133">Transmembrane helix</keyword>
<dbReference type="InParanoid" id="W7XKF3"/>